<evidence type="ECO:0000256" key="3">
    <source>
        <dbReference type="ARBA" id="ARBA00022448"/>
    </source>
</evidence>
<feature type="transmembrane region" description="Helical" evidence="8">
    <location>
        <begin position="12"/>
        <end position="35"/>
    </location>
</feature>
<sequence>MPELLYPAAVVLAGYVVLGITGFGSALVIVPLLAWHWPLPEVVALTLLLDVPASLLHGGLNLRQVNMTELRRLLPGLVAGALAGLWLSQVLSARWPLLVLGAYVAAVGLHALRAAPAPLRTGSAASTPWAAAMGGAIGLVEMLFGTAGPLVVAWLSRRLPDMQALRATTPVVIAASACTVLLTMGASGRLSQAELWQRWLLLMGVAVAGVLLGNRLARCVSPGALRRVICGLLVVSGLCLVGQALGV</sequence>
<proteinExistence type="inferred from homology"/>
<evidence type="ECO:0000313" key="10">
    <source>
        <dbReference type="Proteomes" id="UP000220246"/>
    </source>
</evidence>
<dbReference type="PANTHER" id="PTHR30269:SF32">
    <property type="entry name" value="MEMBRANE TRANSPORTER PROTEIN-RELATED"/>
    <property type="match status" value="1"/>
</dbReference>
<dbReference type="InterPro" id="IPR002781">
    <property type="entry name" value="TM_pro_TauE-like"/>
</dbReference>
<keyword evidence="7 8" id="KW-0472">Membrane</keyword>
<protein>
    <recommendedName>
        <fullName evidence="8">Probable membrane transporter protein</fullName>
    </recommendedName>
</protein>
<evidence type="ECO:0000256" key="2">
    <source>
        <dbReference type="ARBA" id="ARBA00009142"/>
    </source>
</evidence>
<organism evidence="9 10">
    <name type="scientific">Comamonas terrigena</name>
    <dbReference type="NCBI Taxonomy" id="32013"/>
    <lineage>
        <taxon>Bacteria</taxon>
        <taxon>Pseudomonadati</taxon>
        <taxon>Pseudomonadota</taxon>
        <taxon>Betaproteobacteria</taxon>
        <taxon>Burkholderiales</taxon>
        <taxon>Comamonadaceae</taxon>
        <taxon>Comamonas</taxon>
    </lineage>
</organism>
<keyword evidence="10" id="KW-1185">Reference proteome</keyword>
<feature type="transmembrane region" description="Helical" evidence="8">
    <location>
        <begin position="72"/>
        <end position="88"/>
    </location>
</feature>
<evidence type="ECO:0000256" key="5">
    <source>
        <dbReference type="ARBA" id="ARBA00022692"/>
    </source>
</evidence>
<accession>A0A2A7UVI9</accession>
<dbReference type="RefSeq" id="WP_066534636.1">
    <property type="nucleotide sequence ID" value="NZ_PDEA01000001.1"/>
</dbReference>
<keyword evidence="6 8" id="KW-1133">Transmembrane helix</keyword>
<evidence type="ECO:0000256" key="1">
    <source>
        <dbReference type="ARBA" id="ARBA00004651"/>
    </source>
</evidence>
<dbReference type="EMBL" id="PDEA01000001">
    <property type="protein sequence ID" value="PEH89216.1"/>
    <property type="molecule type" value="Genomic_DNA"/>
</dbReference>
<dbReference type="GO" id="GO:0005886">
    <property type="term" value="C:plasma membrane"/>
    <property type="evidence" value="ECO:0007669"/>
    <property type="project" value="UniProtKB-SubCell"/>
</dbReference>
<feature type="transmembrane region" description="Helical" evidence="8">
    <location>
        <begin position="199"/>
        <end position="217"/>
    </location>
</feature>
<feature type="transmembrane region" description="Helical" evidence="8">
    <location>
        <begin position="167"/>
        <end position="187"/>
    </location>
</feature>
<dbReference type="Pfam" id="PF01925">
    <property type="entry name" value="TauE"/>
    <property type="match status" value="1"/>
</dbReference>
<keyword evidence="3" id="KW-0813">Transport</keyword>
<comment type="similarity">
    <text evidence="2 8">Belongs to the 4-toluene sulfonate uptake permease (TSUP) (TC 2.A.102) family.</text>
</comment>
<gene>
    <name evidence="9" type="ORF">CRM82_11960</name>
</gene>
<evidence type="ECO:0000256" key="7">
    <source>
        <dbReference type="ARBA" id="ARBA00023136"/>
    </source>
</evidence>
<dbReference type="GeneID" id="80801327"/>
<dbReference type="Proteomes" id="UP000220246">
    <property type="component" value="Unassembled WGS sequence"/>
</dbReference>
<dbReference type="InterPro" id="IPR052017">
    <property type="entry name" value="TSUP"/>
</dbReference>
<feature type="transmembrane region" description="Helical" evidence="8">
    <location>
        <begin position="132"/>
        <end position="155"/>
    </location>
</feature>
<name>A0A2A7UVI9_COMTR</name>
<feature type="transmembrane region" description="Helical" evidence="8">
    <location>
        <begin position="42"/>
        <end position="60"/>
    </location>
</feature>
<dbReference type="PANTHER" id="PTHR30269">
    <property type="entry name" value="TRANSMEMBRANE PROTEIN YFCA"/>
    <property type="match status" value="1"/>
</dbReference>
<evidence type="ECO:0000256" key="6">
    <source>
        <dbReference type="ARBA" id="ARBA00022989"/>
    </source>
</evidence>
<dbReference type="AlphaFoldDB" id="A0A2A7UVI9"/>
<keyword evidence="4 8" id="KW-1003">Cell membrane</keyword>
<evidence type="ECO:0000256" key="8">
    <source>
        <dbReference type="RuleBase" id="RU363041"/>
    </source>
</evidence>
<evidence type="ECO:0000256" key="4">
    <source>
        <dbReference type="ARBA" id="ARBA00022475"/>
    </source>
</evidence>
<reference evidence="10" key="1">
    <citation type="submission" date="2017-09" db="EMBL/GenBank/DDBJ databases">
        <title>FDA dAtabase for Regulatory Grade micrObial Sequences (FDA-ARGOS): Supporting development and validation of Infectious Disease Dx tests.</title>
        <authorList>
            <person name="Minogue T."/>
            <person name="Wolcott M."/>
            <person name="Wasieloski L."/>
            <person name="Aguilar W."/>
            <person name="Moore D."/>
            <person name="Tallon L."/>
            <person name="Sadzewicz L."/>
            <person name="Ott S."/>
            <person name="Zhao X."/>
            <person name="Nagaraj S."/>
            <person name="Vavikolanu K."/>
            <person name="Aluvathingal J."/>
            <person name="Nadendla S."/>
            <person name="Sichtig H."/>
        </authorList>
    </citation>
    <scope>NUCLEOTIDE SEQUENCE [LARGE SCALE GENOMIC DNA]</scope>
    <source>
        <strain evidence="10">FDAARGOS_394</strain>
    </source>
</reference>
<evidence type="ECO:0000313" key="9">
    <source>
        <dbReference type="EMBL" id="PEH89216.1"/>
    </source>
</evidence>
<dbReference type="STRING" id="1219032.GCA_001515545_01308"/>
<comment type="subcellular location">
    <subcellularLocation>
        <location evidence="1 8">Cell membrane</location>
        <topology evidence="1 8">Multi-pass membrane protein</topology>
    </subcellularLocation>
</comment>
<dbReference type="OrthoDB" id="5801432at2"/>
<feature type="transmembrane region" description="Helical" evidence="8">
    <location>
        <begin position="224"/>
        <end position="245"/>
    </location>
</feature>
<keyword evidence="5 8" id="KW-0812">Transmembrane</keyword>
<comment type="caution">
    <text evidence="9">The sequence shown here is derived from an EMBL/GenBank/DDBJ whole genome shotgun (WGS) entry which is preliminary data.</text>
</comment>